<gene>
    <name evidence="5" type="ORF">HAZT_HAZT007309</name>
</gene>
<comment type="subcellular location">
    <subcellularLocation>
        <location evidence="1">Nucleus</location>
        <location evidence="1">Nucleolus</location>
    </subcellularLocation>
</comment>
<reference evidence="5" key="2">
    <citation type="journal article" date="2018" name="Environ. Sci. Technol.">
        <title>The Toxicogenome of Hyalella azteca: A Model for Sediment Ecotoxicology and Evolutionary Toxicology.</title>
        <authorList>
            <person name="Poynton H.C."/>
            <person name="Hasenbein S."/>
            <person name="Benoit J.B."/>
            <person name="Sepulveda M.S."/>
            <person name="Poelchau M.F."/>
            <person name="Hughes D.S.T."/>
            <person name="Murali S.C."/>
            <person name="Chen S."/>
            <person name="Glastad K.M."/>
            <person name="Goodisman M.A.D."/>
            <person name="Werren J.H."/>
            <person name="Vineis J.H."/>
            <person name="Bowen J.L."/>
            <person name="Friedrich M."/>
            <person name="Jones J."/>
            <person name="Robertson H.M."/>
            <person name="Feyereisen R."/>
            <person name="Mechler-Hickson A."/>
            <person name="Mathers N."/>
            <person name="Lee C.E."/>
            <person name="Colbourne J.K."/>
            <person name="Biales A."/>
            <person name="Johnston J.S."/>
            <person name="Wellborn G.A."/>
            <person name="Rosendale A.J."/>
            <person name="Cridge A.G."/>
            <person name="Munoz-Torres M.C."/>
            <person name="Bain P.A."/>
            <person name="Manny A.R."/>
            <person name="Major K.M."/>
            <person name="Lambert F.N."/>
            <person name="Vulpe C.D."/>
            <person name="Tuck P."/>
            <person name="Blalock B.J."/>
            <person name="Lin Y.Y."/>
            <person name="Smith M.E."/>
            <person name="Ochoa-Acuna H."/>
            <person name="Chen M.M."/>
            <person name="Childers C.P."/>
            <person name="Qu J."/>
            <person name="Dugan S."/>
            <person name="Lee S.L."/>
            <person name="Chao H."/>
            <person name="Dinh H."/>
            <person name="Han Y."/>
            <person name="Doddapaneni H."/>
            <person name="Worley K.C."/>
            <person name="Muzny D.M."/>
            <person name="Gibbs R.A."/>
            <person name="Richards S."/>
        </authorList>
    </citation>
    <scope>NUCLEOTIDE SEQUENCE</scope>
    <source>
        <strain evidence="5">HAZT.00-mixed</strain>
        <tissue evidence="5">Whole organism</tissue>
    </source>
</reference>
<dbReference type="GO" id="GO:0051015">
    <property type="term" value="F:actin filament binding"/>
    <property type="evidence" value="ECO:0007669"/>
    <property type="project" value="TreeGrafter"/>
</dbReference>
<dbReference type="CDD" id="cd23338">
    <property type="entry name" value="beta-trefoil_FSCN_FRG1"/>
    <property type="match status" value="1"/>
</dbReference>
<evidence type="ECO:0000256" key="2">
    <source>
        <dbReference type="ARBA" id="ARBA00010878"/>
    </source>
</evidence>
<evidence type="ECO:0000256" key="4">
    <source>
        <dbReference type="SAM" id="MobiDB-lite"/>
    </source>
</evidence>
<reference evidence="5" key="3">
    <citation type="submission" date="2019-06" db="EMBL/GenBank/DDBJ databases">
        <authorList>
            <person name="Poynton C."/>
            <person name="Hasenbein S."/>
            <person name="Benoit J.B."/>
            <person name="Sepulveda M.S."/>
            <person name="Poelchau M.F."/>
            <person name="Murali S.C."/>
            <person name="Chen S."/>
            <person name="Glastad K.M."/>
            <person name="Werren J.H."/>
            <person name="Vineis J.H."/>
            <person name="Bowen J.L."/>
            <person name="Friedrich M."/>
            <person name="Jones J."/>
            <person name="Robertson H.M."/>
            <person name="Feyereisen R."/>
            <person name="Mechler-Hickson A."/>
            <person name="Mathers N."/>
            <person name="Lee C.E."/>
            <person name="Colbourne J.K."/>
            <person name="Biales A."/>
            <person name="Johnston J.S."/>
            <person name="Wellborn G.A."/>
            <person name="Rosendale A.J."/>
            <person name="Cridge A.G."/>
            <person name="Munoz-Torres M.C."/>
            <person name="Bain P.A."/>
            <person name="Manny A.R."/>
            <person name="Major K.M."/>
            <person name="Lambert F.N."/>
            <person name="Vulpe C.D."/>
            <person name="Tuck P."/>
            <person name="Blalock B.J."/>
            <person name="Lin Y.-Y."/>
            <person name="Smith M.E."/>
            <person name="Ochoa-Acuna H."/>
            <person name="Chen M.-J.M."/>
            <person name="Childers C.P."/>
            <person name="Qu J."/>
            <person name="Dugan S."/>
            <person name="Lee S.L."/>
            <person name="Chao H."/>
            <person name="Dinh H."/>
            <person name="Han Y."/>
            <person name="Doddapaneni H."/>
            <person name="Worley K.C."/>
            <person name="Muzny D.M."/>
            <person name="Gibbs R.A."/>
            <person name="Richards S."/>
        </authorList>
    </citation>
    <scope>NUCLEOTIDE SEQUENCE</scope>
    <source>
        <strain evidence="5">HAZT.00-mixed</strain>
        <tissue evidence="5">Whole organism</tissue>
    </source>
</reference>
<organism evidence="5">
    <name type="scientific">Hyalella azteca</name>
    <name type="common">Amphipod</name>
    <dbReference type="NCBI Taxonomy" id="294128"/>
    <lineage>
        <taxon>Eukaryota</taxon>
        <taxon>Metazoa</taxon>
        <taxon>Ecdysozoa</taxon>
        <taxon>Arthropoda</taxon>
        <taxon>Crustacea</taxon>
        <taxon>Multicrustacea</taxon>
        <taxon>Malacostraca</taxon>
        <taxon>Eumalacostraca</taxon>
        <taxon>Peracarida</taxon>
        <taxon>Amphipoda</taxon>
        <taxon>Senticaudata</taxon>
        <taxon>Talitrida</taxon>
        <taxon>Talitroidea</taxon>
        <taxon>Hyalellidae</taxon>
        <taxon>Hyalella</taxon>
    </lineage>
</organism>
<protein>
    <submittedName>
        <fullName evidence="5">Uncharacterized protein</fullName>
    </submittedName>
</protein>
<dbReference type="Proteomes" id="UP000711488">
    <property type="component" value="Unassembled WGS sequence"/>
</dbReference>
<keyword evidence="3" id="KW-0539">Nucleus</keyword>
<sequence length="166" mass="18079">MLVKKHKSKKRKHDDDGASDLSCSQQKSLTDKDTEAHGGWWKVMAVHEIRGSIAIQMGDGPVYMRAMDDGLFALGPPHDEGDGPHPEEVLTALPTGDIRKVAFKSGYGKYINIFQDGKAALLCSTECFVGIDDEDNIVATNTTAGPLEMISIRSNTVRYVQSGPCK</sequence>
<dbReference type="GO" id="GO:0055120">
    <property type="term" value="C:striated muscle dense body"/>
    <property type="evidence" value="ECO:0007669"/>
    <property type="project" value="TreeGrafter"/>
</dbReference>
<dbReference type="GO" id="GO:0005730">
    <property type="term" value="C:nucleolus"/>
    <property type="evidence" value="ECO:0007669"/>
    <property type="project" value="UniProtKB-SubCell"/>
</dbReference>
<feature type="compositionally biased region" description="Basic residues" evidence="4">
    <location>
        <begin position="1"/>
        <end position="12"/>
    </location>
</feature>
<comment type="similarity">
    <text evidence="2">Belongs to the FRG1 family.</text>
</comment>
<proteinExistence type="inferred from homology"/>
<comment type="caution">
    <text evidence="5">The sequence shown here is derived from an EMBL/GenBank/DDBJ whole genome shotgun (WGS) entry which is preliminary data.</text>
</comment>
<reference evidence="5" key="1">
    <citation type="submission" date="2014-08" db="EMBL/GenBank/DDBJ databases">
        <authorList>
            <person name="Murali S."/>
            <person name="Richards S."/>
            <person name="Bandaranaike D."/>
            <person name="Bellair M."/>
            <person name="Blankenburg K."/>
            <person name="Chao H."/>
            <person name="Dinh H."/>
            <person name="Doddapaneni H."/>
            <person name="Dugan-Rocha S."/>
            <person name="Elkadiri S."/>
            <person name="Gnanaolivu R."/>
            <person name="Hughes D."/>
            <person name="Lee S."/>
            <person name="Li M."/>
            <person name="Ming W."/>
            <person name="Munidasa M."/>
            <person name="Muniz J."/>
            <person name="Nguyen L."/>
            <person name="Osuji N."/>
            <person name="Pu L.-L."/>
            <person name="Puazo M."/>
            <person name="Skinner E."/>
            <person name="Qu C."/>
            <person name="Quiroz J."/>
            <person name="Raj R."/>
            <person name="Weissenberger G."/>
            <person name="Xin Y."/>
            <person name="Zou X."/>
            <person name="Han Y."/>
            <person name="Worley K."/>
            <person name="Muzny D."/>
            <person name="Gibbs R."/>
        </authorList>
    </citation>
    <scope>NUCLEOTIDE SEQUENCE</scope>
    <source>
        <strain evidence="5">HAZT.00-mixed</strain>
        <tissue evidence="5">Whole organism</tissue>
    </source>
</reference>
<evidence type="ECO:0000313" key="5">
    <source>
        <dbReference type="EMBL" id="KAA0193098.1"/>
    </source>
</evidence>
<dbReference type="AlphaFoldDB" id="A0A6A0GYL7"/>
<dbReference type="GO" id="GO:0071013">
    <property type="term" value="C:catalytic step 2 spliceosome"/>
    <property type="evidence" value="ECO:0007669"/>
    <property type="project" value="TreeGrafter"/>
</dbReference>
<dbReference type="SUPFAM" id="SSF50405">
    <property type="entry name" value="Actin-crosslinking proteins"/>
    <property type="match status" value="1"/>
</dbReference>
<feature type="region of interest" description="Disordered" evidence="4">
    <location>
        <begin position="1"/>
        <end position="30"/>
    </location>
</feature>
<dbReference type="PANTHER" id="PTHR12928:SF0">
    <property type="entry name" value="FSHD REGION GENE 1"/>
    <property type="match status" value="1"/>
</dbReference>
<dbReference type="EMBL" id="JQDR03011208">
    <property type="protein sequence ID" value="KAA0193098.1"/>
    <property type="molecule type" value="Genomic_DNA"/>
</dbReference>
<dbReference type="Gene3D" id="2.80.10.50">
    <property type="match status" value="2"/>
</dbReference>
<name>A0A6A0GYL7_HYAAZ</name>
<accession>A0A6A0GYL7</accession>
<dbReference type="Pfam" id="PF06229">
    <property type="entry name" value="FRG1"/>
    <property type="match status" value="1"/>
</dbReference>
<dbReference type="InterPro" id="IPR010414">
    <property type="entry name" value="FRG1"/>
</dbReference>
<dbReference type="PANTHER" id="PTHR12928">
    <property type="entry name" value="FRG1 PROTEIN"/>
    <property type="match status" value="1"/>
</dbReference>
<evidence type="ECO:0000256" key="1">
    <source>
        <dbReference type="ARBA" id="ARBA00004604"/>
    </source>
</evidence>
<dbReference type="OrthoDB" id="5539371at2759"/>
<evidence type="ECO:0000256" key="3">
    <source>
        <dbReference type="ARBA" id="ARBA00023242"/>
    </source>
</evidence>
<dbReference type="InterPro" id="IPR008999">
    <property type="entry name" value="Actin-crosslinking"/>
</dbReference>